<dbReference type="Proteomes" id="UP001152320">
    <property type="component" value="Chromosome 21"/>
</dbReference>
<feature type="region of interest" description="Disordered" evidence="1">
    <location>
        <begin position="396"/>
        <end position="428"/>
    </location>
</feature>
<feature type="compositionally biased region" description="Basic and acidic residues" evidence="1">
    <location>
        <begin position="396"/>
        <end position="425"/>
    </location>
</feature>
<feature type="region of interest" description="Disordered" evidence="1">
    <location>
        <begin position="293"/>
        <end position="349"/>
    </location>
</feature>
<feature type="compositionally biased region" description="Basic and acidic residues" evidence="1">
    <location>
        <begin position="52"/>
        <end position="63"/>
    </location>
</feature>
<feature type="compositionally biased region" description="Acidic residues" evidence="1">
    <location>
        <begin position="148"/>
        <end position="157"/>
    </location>
</feature>
<feature type="compositionally biased region" description="Basic and acidic residues" evidence="1">
    <location>
        <begin position="452"/>
        <end position="466"/>
    </location>
</feature>
<proteinExistence type="predicted"/>
<dbReference type="AlphaFoldDB" id="A0A9Q0YK68"/>
<name>A0A9Q0YK68_HOLLE</name>
<evidence type="ECO:0000313" key="2">
    <source>
        <dbReference type="EMBL" id="KAJ8021717.1"/>
    </source>
</evidence>
<comment type="caution">
    <text evidence="2">The sequence shown here is derived from an EMBL/GenBank/DDBJ whole genome shotgun (WGS) entry which is preliminary data.</text>
</comment>
<feature type="compositionally biased region" description="Basic and acidic residues" evidence="1">
    <location>
        <begin position="293"/>
        <end position="304"/>
    </location>
</feature>
<feature type="region of interest" description="Disordered" evidence="1">
    <location>
        <begin position="441"/>
        <end position="466"/>
    </location>
</feature>
<feature type="compositionally biased region" description="Basic residues" evidence="1">
    <location>
        <begin position="112"/>
        <end position="121"/>
    </location>
</feature>
<feature type="compositionally biased region" description="Basic and acidic residues" evidence="1">
    <location>
        <begin position="318"/>
        <end position="349"/>
    </location>
</feature>
<protein>
    <submittedName>
        <fullName evidence="2">Uncharacterized protein</fullName>
    </submittedName>
</protein>
<evidence type="ECO:0000256" key="1">
    <source>
        <dbReference type="SAM" id="MobiDB-lite"/>
    </source>
</evidence>
<organism evidence="2 3">
    <name type="scientific">Holothuria leucospilota</name>
    <name type="common">Black long sea cucumber</name>
    <name type="synonym">Mertensiothuria leucospilota</name>
    <dbReference type="NCBI Taxonomy" id="206669"/>
    <lineage>
        <taxon>Eukaryota</taxon>
        <taxon>Metazoa</taxon>
        <taxon>Echinodermata</taxon>
        <taxon>Eleutherozoa</taxon>
        <taxon>Echinozoa</taxon>
        <taxon>Holothuroidea</taxon>
        <taxon>Aspidochirotacea</taxon>
        <taxon>Aspidochirotida</taxon>
        <taxon>Holothuriidae</taxon>
        <taxon>Holothuria</taxon>
    </lineage>
</organism>
<evidence type="ECO:0000313" key="3">
    <source>
        <dbReference type="Proteomes" id="UP001152320"/>
    </source>
</evidence>
<reference evidence="2" key="1">
    <citation type="submission" date="2021-10" db="EMBL/GenBank/DDBJ databases">
        <title>Tropical sea cucumber genome reveals ecological adaptation and Cuvierian tubules defense mechanism.</title>
        <authorList>
            <person name="Chen T."/>
        </authorList>
    </citation>
    <scope>NUCLEOTIDE SEQUENCE</scope>
    <source>
        <strain evidence="2">Nanhai2018</strain>
        <tissue evidence="2">Muscle</tissue>
    </source>
</reference>
<gene>
    <name evidence="2" type="ORF">HOLleu_38998</name>
</gene>
<accession>A0A9Q0YK68</accession>
<dbReference type="EMBL" id="JAIZAY010000021">
    <property type="protein sequence ID" value="KAJ8021717.1"/>
    <property type="molecule type" value="Genomic_DNA"/>
</dbReference>
<keyword evidence="3" id="KW-1185">Reference proteome</keyword>
<sequence length="587" mass="68882">MGCTLSKVSNNIEKETSTGQKSHQNGLRHWVGKKRQAFIRLVRPSHFTPPQSEDHEKPPKEILQKPQLRRRERRVTSETLDQNGPEKRATRRHHVKEVLSSSEEDIPQDNHSRHRIGKTLVRKQTPYQPFDDKHQEDVYSSDASQLYEAEEEPDDDTPSICQLDITPEGCEWCEVIRRSERLAVLRRKAKYKRKQRGETVAKEDGWDSEEEQRAYLAGKEWQEKRKRIDKWVEDGIREMKAKELRKMKKKLKGAVRQKQDKVEDEMKIDFKGQSEYLEEMIMKREEVGEVVREAKTEQQLRKGEDEESVEGMMVKPGMGEKKTVEPRRYLEMEKRSKEEERQREEIKKAASAKMEKYFAARLEMRMQAVSERVEAEAEREGENVLQRFRQMRMEEKRHEVEMEAKKREEIQTRKETESKGTKDPFNRVSFDFEDSVDELTRRKVKKTGGTDPRQKESEKVKGKRGHVDPMEELDVAINELLAKDDVQFTVAVTVLAFRWGQVEIPGNWNLHYLSHCLCQVSPLHVRELGEELDRQPKLDLRNQISKFIHIHPLTMGCLEVSHGLEAPHGHPLPTTLRSNIFGNLMIP</sequence>
<feature type="compositionally biased region" description="Polar residues" evidence="1">
    <location>
        <begin position="1"/>
        <end position="25"/>
    </location>
</feature>
<feature type="region of interest" description="Disordered" evidence="1">
    <location>
        <begin position="1"/>
        <end position="159"/>
    </location>
</feature>